<keyword evidence="1" id="KW-0472">Membrane</keyword>
<evidence type="ECO:0000313" key="2">
    <source>
        <dbReference type="EMBL" id="MBC2865690.1"/>
    </source>
</evidence>
<evidence type="ECO:0000256" key="1">
    <source>
        <dbReference type="SAM" id="Phobius"/>
    </source>
</evidence>
<name>A0A7X1LQ50_9ACTN</name>
<proteinExistence type="predicted"/>
<dbReference type="RefSeq" id="WP_028421449.1">
    <property type="nucleotide sequence ID" value="NZ_BAAAVP010000005.1"/>
</dbReference>
<keyword evidence="1" id="KW-1133">Transmembrane helix</keyword>
<dbReference type="AlphaFoldDB" id="A0A7X1LQ50"/>
<sequence>MPALAILSALFVVGFEQIVQVKYGAVGFIGLLLFSIGLKAKSPALSSVGAVVLAMLVAGPVL</sequence>
<keyword evidence="3" id="KW-1185">Reference proteome</keyword>
<feature type="transmembrane region" description="Helical" evidence="1">
    <location>
        <begin position="44"/>
        <end position="61"/>
    </location>
</feature>
<dbReference type="Proteomes" id="UP000517694">
    <property type="component" value="Unassembled WGS sequence"/>
</dbReference>
<organism evidence="2 3">
    <name type="scientific">Streptomyces mexicanus</name>
    <dbReference type="NCBI Taxonomy" id="178566"/>
    <lineage>
        <taxon>Bacteria</taxon>
        <taxon>Bacillati</taxon>
        <taxon>Actinomycetota</taxon>
        <taxon>Actinomycetes</taxon>
        <taxon>Kitasatosporales</taxon>
        <taxon>Streptomycetaceae</taxon>
        <taxon>Streptomyces</taxon>
    </lineage>
</organism>
<comment type="caution">
    <text evidence="2">The sequence shown here is derived from an EMBL/GenBank/DDBJ whole genome shotgun (WGS) entry which is preliminary data.</text>
</comment>
<keyword evidence="1" id="KW-0812">Transmembrane</keyword>
<evidence type="ECO:0000313" key="3">
    <source>
        <dbReference type="Proteomes" id="UP000517694"/>
    </source>
</evidence>
<reference evidence="2 3" key="1">
    <citation type="submission" date="2020-08" db="EMBL/GenBank/DDBJ databases">
        <title>Whole-Genome Sequence of French Clinical Streptomyces mexicanus Strain Q0842.</title>
        <authorList>
            <person name="Boxberger M."/>
            <person name="La Scola B."/>
        </authorList>
    </citation>
    <scope>NUCLEOTIDE SEQUENCE [LARGE SCALE GENOMIC DNA]</scope>
    <source>
        <strain evidence="2 3">Marseille-Q0842</strain>
    </source>
</reference>
<accession>A0A7X1LQ50</accession>
<gene>
    <name evidence="2" type="ORF">H1R13_11945</name>
</gene>
<protein>
    <submittedName>
        <fullName evidence="2">Uncharacterized protein</fullName>
    </submittedName>
</protein>
<dbReference type="EMBL" id="JACMHY010000004">
    <property type="protein sequence ID" value="MBC2865690.1"/>
    <property type="molecule type" value="Genomic_DNA"/>
</dbReference>